<accession>A0A919MGM6</accession>
<gene>
    <name evidence="2" type="ORF">Ani05nite_22880</name>
</gene>
<dbReference type="Gene3D" id="2.60.120.260">
    <property type="entry name" value="Galactose-binding domain-like"/>
    <property type="match status" value="1"/>
</dbReference>
<dbReference type="EMBL" id="BOMQ01000026">
    <property type="protein sequence ID" value="GIE48754.1"/>
    <property type="molecule type" value="Genomic_DNA"/>
</dbReference>
<keyword evidence="1" id="KW-0732">Signal</keyword>
<evidence type="ECO:0000256" key="1">
    <source>
        <dbReference type="SAM" id="SignalP"/>
    </source>
</evidence>
<dbReference type="SUPFAM" id="SSF49785">
    <property type="entry name" value="Galactose-binding domain-like"/>
    <property type="match status" value="1"/>
</dbReference>
<evidence type="ECO:0000313" key="2">
    <source>
        <dbReference type="EMBL" id="GIE48754.1"/>
    </source>
</evidence>
<evidence type="ECO:0000313" key="3">
    <source>
        <dbReference type="Proteomes" id="UP000647172"/>
    </source>
</evidence>
<reference evidence="2" key="1">
    <citation type="submission" date="2021-01" db="EMBL/GenBank/DDBJ databases">
        <title>Whole genome shotgun sequence of Actinoplanes nipponensis NBRC 14063.</title>
        <authorList>
            <person name="Komaki H."/>
            <person name="Tamura T."/>
        </authorList>
    </citation>
    <scope>NUCLEOTIDE SEQUENCE</scope>
    <source>
        <strain evidence="2">NBRC 14063</strain>
    </source>
</reference>
<dbReference type="RefSeq" id="WP_203767622.1">
    <property type="nucleotide sequence ID" value="NZ_BAAAYJ010000116.1"/>
</dbReference>
<feature type="chain" id="PRO_5039153229" description="CBM11 domain-containing protein" evidence="1">
    <location>
        <begin position="20"/>
        <end position="185"/>
    </location>
</feature>
<organism evidence="2 3">
    <name type="scientific">Actinoplanes nipponensis</name>
    <dbReference type="NCBI Taxonomy" id="135950"/>
    <lineage>
        <taxon>Bacteria</taxon>
        <taxon>Bacillati</taxon>
        <taxon>Actinomycetota</taxon>
        <taxon>Actinomycetes</taxon>
        <taxon>Micromonosporales</taxon>
        <taxon>Micromonosporaceae</taxon>
        <taxon>Actinoplanes</taxon>
    </lineage>
</organism>
<feature type="signal peptide" evidence="1">
    <location>
        <begin position="1"/>
        <end position="19"/>
    </location>
</feature>
<sequence>MRTLAVLAALLLTAGSAQTPSAPAPCTGQVQVNPSFERGPAGWTAGPRVVVLAAADRPAHTGRAYATFAGLDLTHSDLLRSTVTIPAGCGLDVRFSARGSSTETSRGDYLNMGLAVTGEPPKTRYSFAFDLPADWHQYGAATAAAATERTATISFFASETAGGGVTTFDVDDVTATLQPAAAANM</sequence>
<evidence type="ECO:0008006" key="4">
    <source>
        <dbReference type="Google" id="ProtNLM"/>
    </source>
</evidence>
<comment type="caution">
    <text evidence="2">The sequence shown here is derived from an EMBL/GenBank/DDBJ whole genome shotgun (WGS) entry which is preliminary data.</text>
</comment>
<dbReference type="Proteomes" id="UP000647172">
    <property type="component" value="Unassembled WGS sequence"/>
</dbReference>
<dbReference type="AlphaFoldDB" id="A0A919MGM6"/>
<protein>
    <recommendedName>
        <fullName evidence="4">CBM11 domain-containing protein</fullName>
    </recommendedName>
</protein>
<keyword evidence="3" id="KW-1185">Reference proteome</keyword>
<name>A0A919MGM6_9ACTN</name>
<proteinExistence type="predicted"/>
<dbReference type="InterPro" id="IPR008979">
    <property type="entry name" value="Galactose-bd-like_sf"/>
</dbReference>